<proteinExistence type="predicted"/>
<feature type="region of interest" description="Disordered" evidence="1">
    <location>
        <begin position="1"/>
        <end position="29"/>
    </location>
</feature>
<evidence type="ECO:0000313" key="3">
    <source>
        <dbReference type="EMBL" id="MQY31473.1"/>
    </source>
</evidence>
<feature type="transmembrane region" description="Helical" evidence="2">
    <location>
        <begin position="257"/>
        <end position="274"/>
    </location>
</feature>
<organism evidence="3 4">
    <name type="scientific">Nocardia aurantia</name>
    <dbReference type="NCBI Taxonomy" id="2585199"/>
    <lineage>
        <taxon>Bacteria</taxon>
        <taxon>Bacillati</taxon>
        <taxon>Actinomycetota</taxon>
        <taxon>Actinomycetes</taxon>
        <taxon>Mycobacteriales</taxon>
        <taxon>Nocardiaceae</taxon>
        <taxon>Nocardia</taxon>
    </lineage>
</organism>
<evidence type="ECO:0000313" key="4">
    <source>
        <dbReference type="Proteomes" id="UP000431401"/>
    </source>
</evidence>
<feature type="transmembrane region" description="Helical" evidence="2">
    <location>
        <begin position="298"/>
        <end position="319"/>
    </location>
</feature>
<evidence type="ECO:0000256" key="2">
    <source>
        <dbReference type="SAM" id="Phobius"/>
    </source>
</evidence>
<dbReference type="RefSeq" id="WP_153348700.1">
    <property type="nucleotide sequence ID" value="NZ_WEGI01000019.1"/>
</dbReference>
<protein>
    <recommendedName>
        <fullName evidence="5">DUF5135 domain-containing protein</fullName>
    </recommendedName>
</protein>
<keyword evidence="4" id="KW-1185">Reference proteome</keyword>
<dbReference type="AlphaFoldDB" id="A0A7K0E076"/>
<keyword evidence="2" id="KW-1133">Transmembrane helix</keyword>
<name>A0A7K0E076_9NOCA</name>
<feature type="transmembrane region" description="Helical" evidence="2">
    <location>
        <begin position="207"/>
        <end position="228"/>
    </location>
</feature>
<comment type="caution">
    <text evidence="3">The sequence shown here is derived from an EMBL/GenBank/DDBJ whole genome shotgun (WGS) entry which is preliminary data.</text>
</comment>
<feature type="transmembrane region" description="Helical" evidence="2">
    <location>
        <begin position="36"/>
        <end position="55"/>
    </location>
</feature>
<dbReference type="EMBL" id="WEGI01000019">
    <property type="protein sequence ID" value="MQY31473.1"/>
    <property type="molecule type" value="Genomic_DNA"/>
</dbReference>
<dbReference type="InterPro" id="IPR033459">
    <property type="entry name" value="AveC-like"/>
</dbReference>
<accession>A0A7K0E076</accession>
<feature type="transmembrane region" description="Helical" evidence="2">
    <location>
        <begin position="176"/>
        <end position="195"/>
    </location>
</feature>
<feature type="transmembrane region" description="Helical" evidence="2">
    <location>
        <begin position="112"/>
        <end position="133"/>
    </location>
</feature>
<sequence length="387" mass="43287">MTSNKSDLRNPAPVVPGPIETNSGPSKPDDPRIRPVTVWAVVGGVLLVFQLYVWIRWMTGPYFHAVPVGPDVPPLYMKIPLVANAVLAWIGLPFAIWWFLVRPWRRTRQFTLDGLLMVSMGLMFFQDPLLNYLNTWCTYNTWMPNRGAWSSDIPGWVSPELPGHQVVEPLLTNVPGYSFGNLLFVILGCAVMRRAKTRWPGLRNAQLIGLVFVFNFLLDFVLEGLIYLPTGFYVYPGAIRALSISAGTYHQWPVYEGVMWGGVLTALCCLRYFTDDRGRSIAERGLDRLHGGFARVQATRFLAVFAAVSACFFCCYNLPAQWFAMHSDPWPADVRHRSYLTGGNCGDGTDVPCPDPILPMPTKRSGYIDTDGRLILPDGVALPNQGE</sequence>
<dbReference type="Proteomes" id="UP000431401">
    <property type="component" value="Unassembled WGS sequence"/>
</dbReference>
<gene>
    <name evidence="3" type="ORF">NRB56_70820</name>
</gene>
<feature type="transmembrane region" description="Helical" evidence="2">
    <location>
        <begin position="75"/>
        <end position="100"/>
    </location>
</feature>
<evidence type="ECO:0000256" key="1">
    <source>
        <dbReference type="SAM" id="MobiDB-lite"/>
    </source>
</evidence>
<keyword evidence="2" id="KW-0472">Membrane</keyword>
<keyword evidence="2" id="KW-0812">Transmembrane</keyword>
<dbReference type="Pfam" id="PF17198">
    <property type="entry name" value="AveC_like"/>
    <property type="match status" value="1"/>
</dbReference>
<evidence type="ECO:0008006" key="5">
    <source>
        <dbReference type="Google" id="ProtNLM"/>
    </source>
</evidence>
<reference evidence="3 4" key="1">
    <citation type="submission" date="2019-10" db="EMBL/GenBank/DDBJ databases">
        <title>Nocardia macrotermitis sp. nov. and Nocardia aurantia sp. nov., isolated from the gut of fungus growing-termite Macrotermes natalensis.</title>
        <authorList>
            <person name="Benndorf R."/>
            <person name="Schwitalla J."/>
            <person name="Martin K."/>
            <person name="De Beer W."/>
            <person name="Kaster A.-K."/>
            <person name="Vollmers J."/>
            <person name="Poulsen M."/>
            <person name="Beemelmanns C."/>
        </authorList>
    </citation>
    <scope>NUCLEOTIDE SEQUENCE [LARGE SCALE GENOMIC DNA]</scope>
    <source>
        <strain evidence="3 4">RB56</strain>
    </source>
</reference>
<dbReference type="OrthoDB" id="9066067at2"/>